<feature type="coiled-coil region" evidence="1">
    <location>
        <begin position="1777"/>
        <end position="1804"/>
    </location>
</feature>
<evidence type="ECO:0000256" key="2">
    <source>
        <dbReference type="SAM" id="MobiDB-lite"/>
    </source>
</evidence>
<feature type="region of interest" description="Disordered" evidence="2">
    <location>
        <begin position="1170"/>
        <end position="1246"/>
    </location>
</feature>
<dbReference type="OrthoDB" id="192163at2759"/>
<sequence length="3052" mass="350257">MGRGAMGLFGANMADFQLGLALDDKAGGYLETDEEIAQDDDPLADIKAAWIMAGEDIKDFTVMKFNKKLREEEKRDFNKNFISGNTDYEEKIDLLNRMRRTSTSWKDVKGNLQHAGKLLKKELGTVGRVVGRVAEPGFSRRERRRVLHLKRIEEHELRSLAITRQRLQIERDREALRYRKAGIERSRGRLLDHLKPSEDLKMALARVAATRQREKDLKAYREKTQSLIEEREAAAAGANTAAALHYRETMFQRRKFRASHYTQVSKDARLEAKLRRKEADRKFLERDAELAARQAEQEESVRVSRAIEQVKGPDLTPATTFPSGKTLGVFGGGGVVIPDSATTAEGEIIPGAITDGKSAADHGRVRVFHGTPTPVIEEQWEALGDLEGLRGQAAAEASARQADCDALETSARDLDAQRSRLCAERKQLAAEDEVLRRRIAGPPRRDANEAEKDSRARRAERMKFLHRRESKLLHESAVLRTRAKAHREGASTARARAAALSEKCLTMRRPLEASSTDAGLGPPPMILGRSLSKVPTLGLNPLQANPAEALRAITRHSQLEVYRDQSKSILATREEATRLERGLWAAERHRQNETVHLDEMLVKLANIATRVKKSRFEDVRHDLVQAIRLFWAKGSKLRKINLRHEGSLDWWARRTKTLNVIQWVSSDMQDPDEQVESRPSTAMTAEERLLMEDETKEQRWNPRMQGFAHHTARTGYLEGEMALPRHDAYTIEFTITKRNPMASDLGDPTDRCTVKLGPNLRNLQEVAVAKNIVDEYAGCARYEFTHGMRTDTLAWRFEFMSSTEAVESHFVVEQGAYAPRDIPDLEVTDGSNRVISSYVKQLRLEMNSGSMKYADWLAELIKADSVPPVPSDPDAAALLAAKAAKFGQAPPGYWDSDSLHATPQRHHIGTFRRLLRDELMQVADQAAQDDVEKGFAEETGTRRRRRSRVASQTPLKPPTQEELAQQKKQEAHARRVRQSLKKYLRRKREALKPKVEAAKKCAGCSLEVFDEDNNTWKHMRVNRVDVQWLEGGVTCRIRYEVQPVDDMERMAGPPYWLDLDECRYYISQRVAPDPETRKIWEHNEAEAAIADARAYLALVEVDNRRLKREAKEREDTAKFEAAKRDAVKRKRREAYAEAAGLMTTRAVKTLTKMRAKNVVEEMRAGLTPISFFIKKPGPPPEVDSEAESDHEAGTPGKPGTPGSQDGSRPGTPGSRPGSRPSSKRSTRSDDDNDALTPMKERLKKTPFYKFKERKLLKRQIDSMTNAESQAALDLAKKEEKERKKLKRLEKKAGLNKKMTDAEMRELLKPPPLIPLSRADIQKKARIMMLQRSAHAEAEQRWMDDYVAALVGAEERQWRQAGEQRLRDVAAMRKADDDAARRARAEERARQRKEEKEKAKLRAARRAHMREKIGLIPNFDRAIRLFEGPSREGFCQHLRAKAWGDKYGKGVRCLDCGKEMTRTHEEPEQLQGLGGGDDPALCRRVARHRLNPAAYRAETLDMASELAEIEEERMRLEKEEYLVRQSDIHFYDFDEMKAVYDLDRRHAGLLKSHGAQRQGVQWSDREIDERASAIERGEYLSDEENEHVALPSPEKRPAAGSPEARSMRDFDKEAEDQLKSVKYDLSPRSKKRCEAEAASFRSAARPDDERLYVMRHRAAFHDMLLLVGRVNAYRQRLEDLKGQRMKLDQEKRQFNDVLGYLHREIFTCEVHLKQVEKDLVGASKVMQVKRVSDQQFGNALEVLRAAKIDKKEKDLALCGLKDSAEDCEKLAAELGTATRDLLRQRVRQERQLQSLSERASVKREQADAKAIVLRERAEIVASMHYRSRGVIVPTPYGHCPILLFRPEDSICVVELKFGKPRARAYMPLEGIMLTERAIAQSNLVAMREDELYVRAFYSAELTIRRRETELMARDEYLYKKKLKFDGAREKELLEVDRKVKAAVTWALTILGTARGKLGIAKRSLKATEREAQRMEIAARTWSGEGTKPVPLTAYQKAKYFASRMRKLRREFVLEAARVSEADARSAVDAKNAALTSENALEFLYFEFLREFLADISEDGLKSGLEAKSRTEDETGIVFLQPQHMQHGVYTILSRWWTTKKKELKKQLEMWGATNKQDQVRMEEERRRRLSLVKDEEAKEAHEREVRRQNRLIAVLEEEELRARAFYEYEFANNLRERRDMKEAEQAMRLFMLEAKSQSGSKYDVGGASTKKSSKQERRDQLKKEQAQKLVRERECKEMLAEDDLAMSIRTEEKKAEQLAALKKEMELYALENEAADSTVIEDLSDDEGYASSVLSDDSQEDLIPETLAPPLDEAPEEMRDRVKKERLERRKYRHRRRREKAQRELRKRRQRHEAEQAAVLEAFRKDALIAHAKAELEWMELEEEARVIEKQAFRARANLRKVALYCQGKGMDELRARSKAIYFRKECTEKTLLRDNATKWLEICTEEEKRKRKTKVRVDRDTLCMDTRSIAGVYQRFFTPLLHQQLHEHYFRTLAMIIINRSEIVATERRQMLLFEMTRRNEAATAVRERDLQKTWRKRVRKDYMRLFRSELGKKIFGRSQRKVLAEVFKGWVRYWSWHRGHKEAFELKYAVIKHGVDLRRLHPKILGMRLPGRVVRDDDVPSLTGYDKRVDTKPVLEIEPEPESPGEEDPHADDENDSPDTRRKKANMREYLKEQAEDEQKRLEKEAADEALYGPRFAEIMDGNRRIAKDRDADRVAGGLSHETGGVPVECVPCSPRKVPDLVAQKAQSWQAPPENEVEKRLKFRKTYNERLRERSIICRTCGQTYTEAHNSAFACGYHPGTYRVACPVTCPAHKDVKRITASCMGHRRKRWSCCDSVFEGKSVGGATGCKYRYHLPPSEEPRYGDVASKLLQDVVRTEKQLDAQIEESRSNSTVRHAMKLNRDQLALAADRQAKERSIVNRFKELKCDKHMDEHVLVSALQEYETSKAEEEKERMAKVMGHEYRNKNLIVYDKKEEVEELPDLTDPDYLKSVLDSVRDEASTALSSSLASPPPTPIATPSTTTYGLTPSTSAPSTFRRLEDGSRRSTGRSS</sequence>
<feature type="compositionally biased region" description="Basic and acidic residues" evidence="2">
    <location>
        <begin position="2626"/>
        <end position="2636"/>
    </location>
</feature>
<dbReference type="PANTHER" id="PTHR23159:SF31">
    <property type="entry name" value="CENTROSOME-ASSOCIATED PROTEIN CEP250 ISOFORM X1"/>
    <property type="match status" value="1"/>
</dbReference>
<dbReference type="EMBL" id="CAKKNE010000001">
    <property type="protein sequence ID" value="CAH0365328.1"/>
    <property type="molecule type" value="Genomic_DNA"/>
</dbReference>
<feature type="coiled-coil region" evidence="1">
    <location>
        <begin position="2666"/>
        <end position="2693"/>
    </location>
</feature>
<keyword evidence="1" id="KW-0175">Coiled coil</keyword>
<evidence type="ECO:0000313" key="3">
    <source>
        <dbReference type="EMBL" id="CAH0365328.1"/>
    </source>
</evidence>
<feature type="compositionally biased region" description="Basic and acidic residues" evidence="2">
    <location>
        <begin position="930"/>
        <end position="941"/>
    </location>
</feature>
<feature type="region of interest" description="Disordered" evidence="2">
    <location>
        <begin position="927"/>
        <end position="976"/>
    </location>
</feature>
<accession>A0A8J2S6N7</accession>
<feature type="compositionally biased region" description="Basic residues" evidence="2">
    <location>
        <begin position="2328"/>
        <end position="2350"/>
    </location>
</feature>
<feature type="coiled-coil region" evidence="1">
    <location>
        <begin position="267"/>
        <end position="301"/>
    </location>
</feature>
<proteinExistence type="predicted"/>
<dbReference type="Proteomes" id="UP000789595">
    <property type="component" value="Unassembled WGS sequence"/>
</dbReference>
<feature type="compositionally biased region" description="Basic and acidic residues" evidence="2">
    <location>
        <begin position="2212"/>
        <end position="2227"/>
    </location>
</feature>
<feature type="compositionally biased region" description="Basic and acidic residues" evidence="2">
    <location>
        <begin position="2315"/>
        <end position="2327"/>
    </location>
</feature>
<feature type="region of interest" description="Disordered" evidence="2">
    <location>
        <begin position="3001"/>
        <end position="3052"/>
    </location>
</feature>
<feature type="region of interest" description="Disordered" evidence="2">
    <location>
        <begin position="437"/>
        <end position="457"/>
    </location>
</feature>
<feature type="region of interest" description="Disordered" evidence="2">
    <location>
        <begin position="2288"/>
        <end position="2350"/>
    </location>
</feature>
<feature type="coiled-coil region" evidence="1">
    <location>
        <begin position="2250"/>
        <end position="2277"/>
    </location>
</feature>
<feature type="compositionally biased region" description="Low complexity" evidence="2">
    <location>
        <begin position="1205"/>
        <end position="1220"/>
    </location>
</feature>
<gene>
    <name evidence="3" type="ORF">PECAL_1P17630</name>
</gene>
<feature type="compositionally biased region" description="Polar residues" evidence="2">
    <location>
        <begin position="3025"/>
        <end position="3035"/>
    </location>
</feature>
<keyword evidence="4" id="KW-1185">Reference proteome</keyword>
<feature type="region of interest" description="Disordered" evidence="2">
    <location>
        <begin position="2621"/>
        <end position="2663"/>
    </location>
</feature>
<comment type="caution">
    <text evidence="3">The sequence shown here is derived from an EMBL/GenBank/DDBJ whole genome shotgun (WGS) entry which is preliminary data.</text>
</comment>
<protein>
    <submittedName>
        <fullName evidence="3">Uncharacterized protein</fullName>
    </submittedName>
</protein>
<evidence type="ECO:0000313" key="4">
    <source>
        <dbReference type="Proteomes" id="UP000789595"/>
    </source>
</evidence>
<feature type="region of interest" description="Disordered" evidence="2">
    <location>
        <begin position="2198"/>
        <end position="2227"/>
    </location>
</feature>
<feature type="compositionally biased region" description="Basic and acidic residues" evidence="2">
    <location>
        <begin position="964"/>
        <end position="973"/>
    </location>
</feature>
<organism evidence="3 4">
    <name type="scientific">Pelagomonas calceolata</name>
    <dbReference type="NCBI Taxonomy" id="35677"/>
    <lineage>
        <taxon>Eukaryota</taxon>
        <taxon>Sar</taxon>
        <taxon>Stramenopiles</taxon>
        <taxon>Ochrophyta</taxon>
        <taxon>Pelagophyceae</taxon>
        <taxon>Pelagomonadales</taxon>
        <taxon>Pelagomonadaceae</taxon>
        <taxon>Pelagomonas</taxon>
    </lineage>
</organism>
<evidence type="ECO:0000256" key="1">
    <source>
        <dbReference type="SAM" id="Coils"/>
    </source>
</evidence>
<dbReference type="PANTHER" id="PTHR23159">
    <property type="entry name" value="CENTROSOMAL PROTEIN 2"/>
    <property type="match status" value="1"/>
</dbReference>
<feature type="compositionally biased region" description="Acidic residues" evidence="2">
    <location>
        <begin position="2638"/>
        <end position="2658"/>
    </location>
</feature>
<feature type="coiled-coil region" evidence="1">
    <location>
        <begin position="2130"/>
        <end position="2157"/>
    </location>
</feature>
<feature type="coiled-coil region" evidence="1">
    <location>
        <begin position="1669"/>
        <end position="1696"/>
    </location>
</feature>
<feature type="region of interest" description="Disordered" evidence="2">
    <location>
        <begin position="1371"/>
        <end position="1397"/>
    </location>
</feature>
<feature type="compositionally biased region" description="Basic and acidic residues" evidence="2">
    <location>
        <begin position="443"/>
        <end position="457"/>
    </location>
</feature>
<name>A0A8J2S6N7_9STRA</name>
<reference evidence="3" key="1">
    <citation type="submission" date="2021-11" db="EMBL/GenBank/DDBJ databases">
        <authorList>
            <consortium name="Genoscope - CEA"/>
            <person name="William W."/>
        </authorList>
    </citation>
    <scope>NUCLEOTIDE SEQUENCE</scope>
</reference>
<feature type="region of interest" description="Disordered" evidence="2">
    <location>
        <begin position="1574"/>
        <end position="1611"/>
    </location>
</feature>